<feature type="transmembrane region" description="Helical" evidence="1">
    <location>
        <begin position="12"/>
        <end position="29"/>
    </location>
</feature>
<keyword evidence="1" id="KW-1133">Transmembrane helix</keyword>
<reference evidence="2" key="1">
    <citation type="journal article" date="2023" name="Mol. Phylogenet. Evol.">
        <title>Genome-scale phylogeny and comparative genomics of the fungal order Sordariales.</title>
        <authorList>
            <person name="Hensen N."/>
            <person name="Bonometti L."/>
            <person name="Westerberg I."/>
            <person name="Brannstrom I.O."/>
            <person name="Guillou S."/>
            <person name="Cros-Aarteil S."/>
            <person name="Calhoun S."/>
            <person name="Haridas S."/>
            <person name="Kuo A."/>
            <person name="Mondo S."/>
            <person name="Pangilinan J."/>
            <person name="Riley R."/>
            <person name="LaButti K."/>
            <person name="Andreopoulos B."/>
            <person name="Lipzen A."/>
            <person name="Chen C."/>
            <person name="Yan M."/>
            <person name="Daum C."/>
            <person name="Ng V."/>
            <person name="Clum A."/>
            <person name="Steindorff A."/>
            <person name="Ohm R.A."/>
            <person name="Martin F."/>
            <person name="Silar P."/>
            <person name="Natvig D.O."/>
            <person name="Lalanne C."/>
            <person name="Gautier V."/>
            <person name="Ament-Velasquez S.L."/>
            <person name="Kruys A."/>
            <person name="Hutchinson M.I."/>
            <person name="Powell A.J."/>
            <person name="Barry K."/>
            <person name="Miller A.N."/>
            <person name="Grigoriev I.V."/>
            <person name="Debuchy R."/>
            <person name="Gladieux P."/>
            <person name="Hiltunen Thoren M."/>
            <person name="Johannesson H."/>
        </authorList>
    </citation>
    <scope>NUCLEOTIDE SEQUENCE</scope>
    <source>
        <strain evidence="2">PSN324</strain>
    </source>
</reference>
<sequence length="64" mass="7238">MLTETRTTSFALLLHPPWITYYIYMLHIATIECSPGTGAQLLPNVCYSFFCLVLAWPLDLGLTD</sequence>
<dbReference type="Proteomes" id="UP001321749">
    <property type="component" value="Unassembled WGS sequence"/>
</dbReference>
<reference evidence="2" key="2">
    <citation type="submission" date="2023-06" db="EMBL/GenBank/DDBJ databases">
        <authorList>
            <consortium name="Lawrence Berkeley National Laboratory"/>
            <person name="Mondo S.J."/>
            <person name="Hensen N."/>
            <person name="Bonometti L."/>
            <person name="Westerberg I."/>
            <person name="Brannstrom I.O."/>
            <person name="Guillou S."/>
            <person name="Cros-Aarteil S."/>
            <person name="Calhoun S."/>
            <person name="Haridas S."/>
            <person name="Kuo A."/>
            <person name="Pangilinan J."/>
            <person name="Riley R."/>
            <person name="Labutti K."/>
            <person name="Andreopoulos B."/>
            <person name="Lipzen A."/>
            <person name="Chen C."/>
            <person name="Yanf M."/>
            <person name="Daum C."/>
            <person name="Ng V."/>
            <person name="Clum A."/>
            <person name="Steindorff A."/>
            <person name="Ohm R."/>
            <person name="Martin F."/>
            <person name="Silar P."/>
            <person name="Natvig D."/>
            <person name="Lalanne C."/>
            <person name="Gautier V."/>
            <person name="Ament-Velasquez S.L."/>
            <person name="Kruys A."/>
            <person name="Hutchinson M.I."/>
            <person name="Powell A.J."/>
            <person name="Barry K."/>
            <person name="Miller A.N."/>
            <person name="Grigoriev I.V."/>
            <person name="Debuchy R."/>
            <person name="Gladieux P."/>
            <person name="Thoren M.H."/>
            <person name="Johannesson H."/>
        </authorList>
    </citation>
    <scope>NUCLEOTIDE SEQUENCE</scope>
    <source>
        <strain evidence="2">PSN324</strain>
    </source>
</reference>
<dbReference type="EMBL" id="MU865148">
    <property type="protein sequence ID" value="KAK4456950.1"/>
    <property type="molecule type" value="Genomic_DNA"/>
</dbReference>
<evidence type="ECO:0000313" key="3">
    <source>
        <dbReference type="Proteomes" id="UP001321749"/>
    </source>
</evidence>
<evidence type="ECO:0000256" key="1">
    <source>
        <dbReference type="SAM" id="Phobius"/>
    </source>
</evidence>
<organism evidence="2 3">
    <name type="scientific">Cladorrhinum samala</name>
    <dbReference type="NCBI Taxonomy" id="585594"/>
    <lineage>
        <taxon>Eukaryota</taxon>
        <taxon>Fungi</taxon>
        <taxon>Dikarya</taxon>
        <taxon>Ascomycota</taxon>
        <taxon>Pezizomycotina</taxon>
        <taxon>Sordariomycetes</taxon>
        <taxon>Sordariomycetidae</taxon>
        <taxon>Sordariales</taxon>
        <taxon>Podosporaceae</taxon>
        <taxon>Cladorrhinum</taxon>
    </lineage>
</organism>
<name>A0AAV9HAZ2_9PEZI</name>
<feature type="transmembrane region" description="Helical" evidence="1">
    <location>
        <begin position="41"/>
        <end position="58"/>
    </location>
</feature>
<accession>A0AAV9HAZ2</accession>
<dbReference type="AlphaFoldDB" id="A0AAV9HAZ2"/>
<keyword evidence="3" id="KW-1185">Reference proteome</keyword>
<protein>
    <submittedName>
        <fullName evidence="2">Uncharacterized protein</fullName>
    </submittedName>
</protein>
<evidence type="ECO:0000313" key="2">
    <source>
        <dbReference type="EMBL" id="KAK4456950.1"/>
    </source>
</evidence>
<keyword evidence="1" id="KW-0472">Membrane</keyword>
<proteinExistence type="predicted"/>
<gene>
    <name evidence="2" type="ORF">QBC42DRAFT_280198</name>
</gene>
<keyword evidence="1" id="KW-0812">Transmembrane</keyword>
<comment type="caution">
    <text evidence="2">The sequence shown here is derived from an EMBL/GenBank/DDBJ whole genome shotgun (WGS) entry which is preliminary data.</text>
</comment>